<protein>
    <submittedName>
        <fullName evidence="1">Uncharacterized protein</fullName>
    </submittedName>
</protein>
<evidence type="ECO:0000313" key="1">
    <source>
        <dbReference type="EMBL" id="CAA9364216.1"/>
    </source>
</evidence>
<accession>A0A6J4MR59</accession>
<dbReference type="EMBL" id="CADCTV010000833">
    <property type="protein sequence ID" value="CAA9364216.1"/>
    <property type="molecule type" value="Genomic_DNA"/>
</dbReference>
<name>A0A6J4MR59_9BACT</name>
<organism evidence="1">
    <name type="scientific">uncultured Gemmatimonadota bacterium</name>
    <dbReference type="NCBI Taxonomy" id="203437"/>
    <lineage>
        <taxon>Bacteria</taxon>
        <taxon>Pseudomonadati</taxon>
        <taxon>Gemmatimonadota</taxon>
        <taxon>environmental samples</taxon>
    </lineage>
</organism>
<reference evidence="1" key="1">
    <citation type="submission" date="2020-02" db="EMBL/GenBank/DDBJ databases">
        <authorList>
            <person name="Meier V. D."/>
        </authorList>
    </citation>
    <scope>NUCLEOTIDE SEQUENCE</scope>
    <source>
        <strain evidence="1">AVDCRST_MAG89</strain>
    </source>
</reference>
<proteinExistence type="predicted"/>
<sequence>MQKIKLDIEALDVQTFKVTPDVDTGSRGTVQAHQAPTLPVQDCFFSLFPTCQIYC</sequence>
<dbReference type="AlphaFoldDB" id="A0A6J4MR59"/>
<gene>
    <name evidence="1" type="ORF">AVDCRST_MAG89-3967</name>
</gene>